<feature type="signal peptide" evidence="1">
    <location>
        <begin position="1"/>
        <end position="29"/>
    </location>
</feature>
<dbReference type="Proteomes" id="UP001500711">
    <property type="component" value="Unassembled WGS sequence"/>
</dbReference>
<dbReference type="EMBL" id="BAABBE010000040">
    <property type="protein sequence ID" value="GAA3682283.1"/>
    <property type="molecule type" value="Genomic_DNA"/>
</dbReference>
<evidence type="ECO:0000313" key="2">
    <source>
        <dbReference type="EMBL" id="GAA3682283.1"/>
    </source>
</evidence>
<gene>
    <name evidence="2" type="ORF">GCM10022267_81240</name>
</gene>
<feature type="chain" id="PRO_5045398783" description="DUF4232 domain-containing protein" evidence="1">
    <location>
        <begin position="30"/>
        <end position="167"/>
    </location>
</feature>
<organism evidence="2 3">
    <name type="scientific">Lentzea roselyniae</name>
    <dbReference type="NCBI Taxonomy" id="531940"/>
    <lineage>
        <taxon>Bacteria</taxon>
        <taxon>Bacillati</taxon>
        <taxon>Actinomycetota</taxon>
        <taxon>Actinomycetes</taxon>
        <taxon>Pseudonocardiales</taxon>
        <taxon>Pseudonocardiaceae</taxon>
        <taxon>Lentzea</taxon>
    </lineage>
</organism>
<proteinExistence type="predicted"/>
<keyword evidence="3" id="KW-1185">Reference proteome</keyword>
<comment type="caution">
    <text evidence="2">The sequence shown here is derived from an EMBL/GenBank/DDBJ whole genome shotgun (WGS) entry which is preliminary data.</text>
</comment>
<evidence type="ECO:0000256" key="1">
    <source>
        <dbReference type="SAM" id="SignalP"/>
    </source>
</evidence>
<evidence type="ECO:0008006" key="4">
    <source>
        <dbReference type="Google" id="ProtNLM"/>
    </source>
</evidence>
<dbReference type="RefSeq" id="WP_346136213.1">
    <property type="nucleotide sequence ID" value="NZ_BAABBE010000040.1"/>
</dbReference>
<reference evidence="3" key="1">
    <citation type="journal article" date="2019" name="Int. J. Syst. Evol. Microbiol.">
        <title>The Global Catalogue of Microorganisms (GCM) 10K type strain sequencing project: providing services to taxonomists for standard genome sequencing and annotation.</title>
        <authorList>
            <consortium name="The Broad Institute Genomics Platform"/>
            <consortium name="The Broad Institute Genome Sequencing Center for Infectious Disease"/>
            <person name="Wu L."/>
            <person name="Ma J."/>
        </authorList>
    </citation>
    <scope>NUCLEOTIDE SEQUENCE [LARGE SCALE GENOMIC DNA]</scope>
    <source>
        <strain evidence="3">JCM 17494</strain>
    </source>
</reference>
<name>A0ABP7C7F0_9PSEU</name>
<accession>A0ABP7C7F0</accession>
<sequence>MKKPGLWRAVTTAALAGAAVLTAVVPAGADVRPTRPCAAGEISAEIGEGRSPNPSTSRLFTISLKGNEGVSCLLSGALDYIRFYDTSGRPMDVRFSDKFAVAPFENVWVDDFRRPVVYVSAPAGNGGMPIGSMTFSVPTAPESELTAAWPAPAGGPLMLTKIMQPVS</sequence>
<keyword evidence="1" id="KW-0732">Signal</keyword>
<protein>
    <recommendedName>
        <fullName evidence="4">DUF4232 domain-containing protein</fullName>
    </recommendedName>
</protein>
<evidence type="ECO:0000313" key="3">
    <source>
        <dbReference type="Proteomes" id="UP001500711"/>
    </source>
</evidence>